<dbReference type="SUPFAM" id="SSF53335">
    <property type="entry name" value="S-adenosyl-L-methionine-dependent methyltransferases"/>
    <property type="match status" value="1"/>
</dbReference>
<dbReference type="Proteomes" id="UP001178508">
    <property type="component" value="Chromosome 8"/>
</dbReference>
<dbReference type="Gene3D" id="3.40.50.150">
    <property type="entry name" value="Vaccinia Virus protein VP39"/>
    <property type="match status" value="1"/>
</dbReference>
<dbReference type="PANTHER" id="PTHR43591:SF101">
    <property type="entry name" value="METHYLTRANSFERASE-LIKE PROTEIN 27"/>
    <property type="match status" value="1"/>
</dbReference>
<sequence>MSDSSSRSVDDVKTFLQCWRGFDSQQTASWYDEWAETYEKDSEMIHYRAPNLVVEFLDAHYPGDREDIQVLDVACGSGLVAKLMVKLGFKHFVGVDASKNMLDLATKNSLYKDLRLAILGAQPLPAETDTYNVVVIVGALRHEHIPVSIIRELHQATKPGGYVCMSRVDPNSELGDKYKECLERELQQMEEEGLWTHVASEEMKDYMMDVSNKQEDKYLGGTMYLYRKSLK</sequence>
<reference evidence="2" key="1">
    <citation type="submission" date="2023-08" db="EMBL/GenBank/DDBJ databases">
        <authorList>
            <person name="Alioto T."/>
            <person name="Alioto T."/>
            <person name="Gomez Garrido J."/>
        </authorList>
    </citation>
    <scope>NUCLEOTIDE SEQUENCE</scope>
</reference>
<dbReference type="GO" id="GO:0008168">
    <property type="term" value="F:methyltransferase activity"/>
    <property type="evidence" value="ECO:0007669"/>
    <property type="project" value="UniProtKB-KW"/>
</dbReference>
<evidence type="ECO:0000259" key="1">
    <source>
        <dbReference type="Pfam" id="PF13847"/>
    </source>
</evidence>
<dbReference type="EMBL" id="OY660871">
    <property type="protein sequence ID" value="CAJ1061266.1"/>
    <property type="molecule type" value="Genomic_DNA"/>
</dbReference>
<keyword evidence="2" id="KW-0808">Transferase</keyword>
<protein>
    <submittedName>
        <fullName evidence="2">Methyltransferase-like protein 27</fullName>
    </submittedName>
</protein>
<dbReference type="CDD" id="cd02440">
    <property type="entry name" value="AdoMet_MTases"/>
    <property type="match status" value="1"/>
</dbReference>
<gene>
    <name evidence="2" type="ORF">XNOV1_A036719</name>
</gene>
<feature type="domain" description="Methyltransferase" evidence="1">
    <location>
        <begin position="66"/>
        <end position="182"/>
    </location>
</feature>
<proteinExistence type="predicted"/>
<dbReference type="GO" id="GO:0032259">
    <property type="term" value="P:methylation"/>
    <property type="evidence" value="ECO:0007669"/>
    <property type="project" value="UniProtKB-KW"/>
</dbReference>
<organism evidence="2 3">
    <name type="scientific">Xyrichtys novacula</name>
    <name type="common">Pearly razorfish</name>
    <name type="synonym">Hemipteronotus novacula</name>
    <dbReference type="NCBI Taxonomy" id="13765"/>
    <lineage>
        <taxon>Eukaryota</taxon>
        <taxon>Metazoa</taxon>
        <taxon>Chordata</taxon>
        <taxon>Craniata</taxon>
        <taxon>Vertebrata</taxon>
        <taxon>Euteleostomi</taxon>
        <taxon>Actinopterygii</taxon>
        <taxon>Neopterygii</taxon>
        <taxon>Teleostei</taxon>
        <taxon>Neoteleostei</taxon>
        <taxon>Acanthomorphata</taxon>
        <taxon>Eupercaria</taxon>
        <taxon>Labriformes</taxon>
        <taxon>Labridae</taxon>
        <taxon>Xyrichtys</taxon>
    </lineage>
</organism>
<dbReference type="AlphaFoldDB" id="A0AAV1FIP3"/>
<keyword evidence="2" id="KW-0489">Methyltransferase</keyword>
<evidence type="ECO:0000313" key="3">
    <source>
        <dbReference type="Proteomes" id="UP001178508"/>
    </source>
</evidence>
<accession>A0AAV1FIP3</accession>
<dbReference type="InterPro" id="IPR025714">
    <property type="entry name" value="Methyltranfer_dom"/>
</dbReference>
<dbReference type="InterPro" id="IPR029063">
    <property type="entry name" value="SAM-dependent_MTases_sf"/>
</dbReference>
<evidence type="ECO:0000313" key="2">
    <source>
        <dbReference type="EMBL" id="CAJ1061266.1"/>
    </source>
</evidence>
<name>A0AAV1FIP3_XYRNO</name>
<keyword evidence="3" id="KW-1185">Reference proteome</keyword>
<dbReference type="PANTHER" id="PTHR43591">
    <property type="entry name" value="METHYLTRANSFERASE"/>
    <property type="match status" value="1"/>
</dbReference>
<dbReference type="Pfam" id="PF13847">
    <property type="entry name" value="Methyltransf_31"/>
    <property type="match status" value="1"/>
</dbReference>